<evidence type="ECO:0000313" key="2">
    <source>
        <dbReference type="EMBL" id="KAK9719167.1"/>
    </source>
</evidence>
<sequence length="137" mass="15736">MGASTIKIEETKAANGGKYHQNRGDKGSYRRGTSRAYLYKTAQSMYKSNRTKLAEHILDGKPLDEIRSYPPIETIDGKPLDEIRSYPPIETIEARYKEIFSTESPLDNHPIFSTFRTTRSRRTCPLPSKKLLKDLRK</sequence>
<dbReference type="EMBL" id="JASPKY010000222">
    <property type="protein sequence ID" value="KAK9719167.1"/>
    <property type="molecule type" value="Genomic_DNA"/>
</dbReference>
<protein>
    <submittedName>
        <fullName evidence="2">Uncharacterized protein</fullName>
    </submittedName>
</protein>
<evidence type="ECO:0000313" key="3">
    <source>
        <dbReference type="Proteomes" id="UP001458880"/>
    </source>
</evidence>
<feature type="region of interest" description="Disordered" evidence="1">
    <location>
        <begin position="1"/>
        <end position="32"/>
    </location>
</feature>
<organism evidence="2 3">
    <name type="scientific">Popillia japonica</name>
    <name type="common">Japanese beetle</name>
    <dbReference type="NCBI Taxonomy" id="7064"/>
    <lineage>
        <taxon>Eukaryota</taxon>
        <taxon>Metazoa</taxon>
        <taxon>Ecdysozoa</taxon>
        <taxon>Arthropoda</taxon>
        <taxon>Hexapoda</taxon>
        <taxon>Insecta</taxon>
        <taxon>Pterygota</taxon>
        <taxon>Neoptera</taxon>
        <taxon>Endopterygota</taxon>
        <taxon>Coleoptera</taxon>
        <taxon>Polyphaga</taxon>
        <taxon>Scarabaeiformia</taxon>
        <taxon>Scarabaeidae</taxon>
        <taxon>Rutelinae</taxon>
        <taxon>Popillia</taxon>
    </lineage>
</organism>
<evidence type="ECO:0000256" key="1">
    <source>
        <dbReference type="SAM" id="MobiDB-lite"/>
    </source>
</evidence>
<gene>
    <name evidence="2" type="ORF">QE152_g22779</name>
</gene>
<proteinExistence type="predicted"/>
<dbReference type="AlphaFoldDB" id="A0AAW1KJN5"/>
<dbReference type="Proteomes" id="UP001458880">
    <property type="component" value="Unassembled WGS sequence"/>
</dbReference>
<reference evidence="2 3" key="1">
    <citation type="journal article" date="2024" name="BMC Genomics">
        <title>De novo assembly and annotation of Popillia japonica's genome with initial clues to its potential as an invasive pest.</title>
        <authorList>
            <person name="Cucini C."/>
            <person name="Boschi S."/>
            <person name="Funari R."/>
            <person name="Cardaioli E."/>
            <person name="Iannotti N."/>
            <person name="Marturano G."/>
            <person name="Paoli F."/>
            <person name="Bruttini M."/>
            <person name="Carapelli A."/>
            <person name="Frati F."/>
            <person name="Nardi F."/>
        </authorList>
    </citation>
    <scope>NUCLEOTIDE SEQUENCE [LARGE SCALE GENOMIC DNA]</scope>
    <source>
        <strain evidence="2">DMR45628</strain>
    </source>
</reference>
<accession>A0AAW1KJN5</accession>
<keyword evidence="3" id="KW-1185">Reference proteome</keyword>
<comment type="caution">
    <text evidence="2">The sequence shown here is derived from an EMBL/GenBank/DDBJ whole genome shotgun (WGS) entry which is preliminary data.</text>
</comment>
<name>A0AAW1KJN5_POPJA</name>